<evidence type="ECO:0000313" key="3">
    <source>
        <dbReference type="Proteomes" id="UP000058114"/>
    </source>
</evidence>
<protein>
    <submittedName>
        <fullName evidence="2">Branched-chain amino acid ABC transporter</fullName>
    </submittedName>
</protein>
<dbReference type="AlphaFoldDB" id="A0A0S2SKN8"/>
<feature type="transmembrane region" description="Helical" evidence="1">
    <location>
        <begin position="85"/>
        <end position="102"/>
    </location>
</feature>
<keyword evidence="1" id="KW-0472">Membrane</keyword>
<dbReference type="Proteomes" id="UP000058114">
    <property type="component" value="Chromosome"/>
</dbReference>
<evidence type="ECO:0000313" key="2">
    <source>
        <dbReference type="EMBL" id="ALP42285.1"/>
    </source>
</evidence>
<dbReference type="RefSeq" id="WP_060585986.1">
    <property type="nucleotide sequence ID" value="NZ_CP013067.1"/>
</dbReference>
<feature type="transmembrane region" description="Helical" evidence="1">
    <location>
        <begin position="61"/>
        <end position="79"/>
    </location>
</feature>
<dbReference type="EMBL" id="CP013067">
    <property type="protein sequence ID" value="ALP42285.1"/>
    <property type="molecule type" value="Genomic_DNA"/>
</dbReference>
<keyword evidence="1" id="KW-0812">Transmembrane</keyword>
<dbReference type="InterPro" id="IPR008407">
    <property type="entry name" value="Brnchd-chn_aa_trnsp_AzlD"/>
</dbReference>
<dbReference type="Pfam" id="PF05437">
    <property type="entry name" value="AzlD"/>
    <property type="match status" value="1"/>
</dbReference>
<sequence>MILLAILAMTALVFASRYLFLSPTLPVRLGARSRRLLGYAMPAVLTALWGPIVFVPEGELAISPASPYLLGALCAVLLAWRTRHVLLATLASLSLFLLLRVAL</sequence>
<feature type="transmembrane region" description="Helical" evidence="1">
    <location>
        <begin position="36"/>
        <end position="54"/>
    </location>
</feature>
<proteinExistence type="predicted"/>
<dbReference type="KEGG" id="asr:WL1483_2866"/>
<organism evidence="2 3">
    <name type="scientific">Aeromonas schubertii</name>
    <dbReference type="NCBI Taxonomy" id="652"/>
    <lineage>
        <taxon>Bacteria</taxon>
        <taxon>Pseudomonadati</taxon>
        <taxon>Pseudomonadota</taxon>
        <taxon>Gammaproteobacteria</taxon>
        <taxon>Aeromonadales</taxon>
        <taxon>Aeromonadaceae</taxon>
        <taxon>Aeromonas</taxon>
    </lineage>
</organism>
<reference evidence="3" key="1">
    <citation type="submission" date="2015-10" db="EMBL/GenBank/DDBJ databases">
        <title>Complete Genome Sequence of Aeromonas schubertii strain WL1483.</title>
        <authorList>
            <person name="Liu L."/>
        </authorList>
    </citation>
    <scope>NUCLEOTIDE SEQUENCE [LARGE SCALE GENOMIC DNA]</scope>
    <source>
        <strain evidence="3">WL1483</strain>
    </source>
</reference>
<evidence type="ECO:0000256" key="1">
    <source>
        <dbReference type="SAM" id="Phobius"/>
    </source>
</evidence>
<accession>A0A0S2SKN8</accession>
<keyword evidence="1" id="KW-1133">Transmembrane helix</keyword>
<dbReference type="PATRIC" id="fig|652.5.peg.2119"/>
<name>A0A0S2SKN8_9GAMM</name>
<reference evidence="2 3" key="2">
    <citation type="journal article" date="2016" name="Genome Announc.">
        <title>Complete Genome Sequence of the Highly Virulent Aeromonas schubertii Strain WL1483, Isolated from Diseased Snakehead Fish (Channa argus) in China.</title>
        <authorList>
            <person name="Liu L."/>
            <person name="Li N."/>
            <person name="Zhang D."/>
            <person name="Fu X."/>
            <person name="Shi C."/>
            <person name="Lin Q."/>
            <person name="Hao G."/>
        </authorList>
    </citation>
    <scope>NUCLEOTIDE SEQUENCE [LARGE SCALE GENOMIC DNA]</scope>
    <source>
        <strain evidence="2 3">WL1483</strain>
    </source>
</reference>
<gene>
    <name evidence="2" type="ORF">WL1483_2866</name>
</gene>